<feature type="domain" description="HTH cro/C1-type" evidence="1">
    <location>
        <begin position="35"/>
        <end position="89"/>
    </location>
</feature>
<dbReference type="EMBL" id="VBTH01000019">
    <property type="protein sequence ID" value="TLQ03561.1"/>
    <property type="molecule type" value="Genomic_DNA"/>
</dbReference>
<name>A0A5R9BU87_9LACO</name>
<evidence type="ECO:0000313" key="2">
    <source>
        <dbReference type="EMBL" id="TLQ03561.1"/>
    </source>
</evidence>
<accession>A0A5R9BU87</accession>
<protein>
    <submittedName>
        <fullName evidence="2">Helix-turn-helix transcriptional regulator</fullName>
    </submittedName>
</protein>
<evidence type="ECO:0000313" key="3">
    <source>
        <dbReference type="Proteomes" id="UP000305541"/>
    </source>
</evidence>
<comment type="caution">
    <text evidence="2">The sequence shown here is derived from an EMBL/GenBank/DDBJ whole genome shotgun (WGS) entry which is preliminary data.</text>
</comment>
<dbReference type="SMART" id="SM00530">
    <property type="entry name" value="HTH_XRE"/>
    <property type="match status" value="1"/>
</dbReference>
<dbReference type="Pfam" id="PF01381">
    <property type="entry name" value="HTH_3"/>
    <property type="match status" value="1"/>
</dbReference>
<reference evidence="2 3" key="1">
    <citation type="submission" date="2019-05" db="EMBL/GenBank/DDBJ databases">
        <title>The metagenome of a microbial culture collection derived from dairy environment covers the genomic content of the human microbiome.</title>
        <authorList>
            <person name="Roder T."/>
            <person name="Wuthrich D."/>
            <person name="Sattari Z."/>
            <person name="Von Ah U."/>
            <person name="Bar C."/>
            <person name="Ronchi F."/>
            <person name="Macpherson A.J."/>
            <person name="Ganal-Vonarburg S.C."/>
            <person name="Bruggmann R."/>
            <person name="Vergeres G."/>
        </authorList>
    </citation>
    <scope>NUCLEOTIDE SEQUENCE [LARGE SCALE GENOMIC DNA]</scope>
    <source>
        <strain evidence="2 3">FAM 18815</strain>
    </source>
</reference>
<dbReference type="InterPro" id="IPR001387">
    <property type="entry name" value="Cro/C1-type_HTH"/>
</dbReference>
<dbReference type="AlphaFoldDB" id="A0A5R9BU87"/>
<dbReference type="Gene3D" id="1.10.260.40">
    <property type="entry name" value="lambda repressor-like DNA-binding domains"/>
    <property type="match status" value="1"/>
</dbReference>
<dbReference type="PROSITE" id="PS50943">
    <property type="entry name" value="HTH_CROC1"/>
    <property type="match status" value="1"/>
</dbReference>
<dbReference type="SUPFAM" id="SSF47413">
    <property type="entry name" value="lambda repressor-like DNA-binding domains"/>
    <property type="match status" value="1"/>
</dbReference>
<dbReference type="RefSeq" id="WP_069825187.1">
    <property type="nucleotide sequence ID" value="NZ_VBTH01000019.1"/>
</dbReference>
<organism evidence="2 3">
    <name type="scientific">Pediococcus stilesii</name>
    <dbReference type="NCBI Taxonomy" id="331679"/>
    <lineage>
        <taxon>Bacteria</taxon>
        <taxon>Bacillati</taxon>
        <taxon>Bacillota</taxon>
        <taxon>Bacilli</taxon>
        <taxon>Lactobacillales</taxon>
        <taxon>Lactobacillaceae</taxon>
        <taxon>Pediococcus</taxon>
    </lineage>
</organism>
<proteinExistence type="predicted"/>
<gene>
    <name evidence="2" type="ORF">FEZ51_08885</name>
</gene>
<dbReference type="GO" id="GO:0003677">
    <property type="term" value="F:DNA binding"/>
    <property type="evidence" value="ECO:0007669"/>
    <property type="project" value="InterPro"/>
</dbReference>
<dbReference type="CDD" id="cd00093">
    <property type="entry name" value="HTH_XRE"/>
    <property type="match status" value="1"/>
</dbReference>
<dbReference type="Proteomes" id="UP000305541">
    <property type="component" value="Unassembled WGS sequence"/>
</dbReference>
<dbReference type="InterPro" id="IPR010982">
    <property type="entry name" value="Lambda_DNA-bd_dom_sf"/>
</dbReference>
<sequence length="94" mass="10661">MSKIDKYIEKRSVQDADFAKQVEQEDINLEVAIKVRSLREDMGLTQREFAQVIGKPQSTVARIENGNVNASTKMLSDIAKATNQRLTIQFEPVH</sequence>
<dbReference type="OrthoDB" id="2322940at2"/>
<evidence type="ECO:0000259" key="1">
    <source>
        <dbReference type="PROSITE" id="PS50943"/>
    </source>
</evidence>